<dbReference type="Pfam" id="PF19798">
    <property type="entry name" value="Sulfotransfer_5"/>
    <property type="match status" value="1"/>
</dbReference>
<dbReference type="InterPro" id="IPR053226">
    <property type="entry name" value="Pyrrolopyrazine_biosynth_F"/>
</dbReference>
<dbReference type="RefSeq" id="WP_283766077.1">
    <property type="nucleotide sequence ID" value="NZ_JAQOSO010000028.1"/>
</dbReference>
<dbReference type="PANTHER" id="PTHR48419:SF1">
    <property type="entry name" value="SULFOTRANSFERASE DOMAIN-CONTAINING PROTEIN"/>
    <property type="match status" value="1"/>
</dbReference>
<dbReference type="EMBL" id="JAQOSO010000028">
    <property type="protein sequence ID" value="MDJ1173726.1"/>
    <property type="molecule type" value="Genomic_DNA"/>
</dbReference>
<protein>
    <submittedName>
        <fullName evidence="1">Sulfotransferase family protein</fullName>
    </submittedName>
</protein>
<sequence>MQKILALWAVPRSTSTAFETMMRQRGDFLVLHEPFGLYFCCSEERKSDRYSDDNIQKSKSFQPVLQSLIDKAQSQKIFMKDMARCICDRADPTFLSHFENTFLIRHPAKALPSLFARRPDFSLVETGYAAIYHLFEATKNYLGKVPPLIDSDDLVHKPEATVKAYCHAVGIPFLPQALTWEAKQQPELLPWKSWHKQVQSSQGFKPTKPNNYVKIEDNEHLQQAYKYCLPYYEKLYEQRLRID</sequence>
<proteinExistence type="predicted"/>
<dbReference type="Proteomes" id="UP001235849">
    <property type="component" value="Unassembled WGS sequence"/>
</dbReference>
<dbReference type="SUPFAM" id="SSF52540">
    <property type="entry name" value="P-loop containing nucleoside triphosphate hydrolases"/>
    <property type="match status" value="1"/>
</dbReference>
<organism evidence="1 2">
    <name type="scientific">Roseofilum capinflatum BLCC-M114</name>
    <dbReference type="NCBI Taxonomy" id="3022440"/>
    <lineage>
        <taxon>Bacteria</taxon>
        <taxon>Bacillati</taxon>
        <taxon>Cyanobacteriota</taxon>
        <taxon>Cyanophyceae</taxon>
        <taxon>Desertifilales</taxon>
        <taxon>Desertifilaceae</taxon>
        <taxon>Roseofilum</taxon>
        <taxon>Roseofilum capinflatum</taxon>
    </lineage>
</organism>
<evidence type="ECO:0000313" key="2">
    <source>
        <dbReference type="Proteomes" id="UP001235849"/>
    </source>
</evidence>
<name>A0ABT7B3P1_9CYAN</name>
<evidence type="ECO:0000313" key="1">
    <source>
        <dbReference type="EMBL" id="MDJ1173726.1"/>
    </source>
</evidence>
<gene>
    <name evidence="1" type="ORF">PMG25_06430</name>
</gene>
<dbReference type="Gene3D" id="3.40.50.300">
    <property type="entry name" value="P-loop containing nucleotide triphosphate hydrolases"/>
    <property type="match status" value="1"/>
</dbReference>
<keyword evidence="2" id="KW-1185">Reference proteome</keyword>
<dbReference type="InterPro" id="IPR027417">
    <property type="entry name" value="P-loop_NTPase"/>
</dbReference>
<dbReference type="PANTHER" id="PTHR48419">
    <property type="entry name" value="SULFOTRANSFERASE DOMAIN-CONTAINING PROTEIN"/>
    <property type="match status" value="1"/>
</dbReference>
<accession>A0ABT7B3P1</accession>
<comment type="caution">
    <text evidence="1">The sequence shown here is derived from an EMBL/GenBank/DDBJ whole genome shotgun (WGS) entry which is preliminary data.</text>
</comment>
<reference evidence="1 2" key="1">
    <citation type="submission" date="2023-01" db="EMBL/GenBank/DDBJ databases">
        <title>Novel diversity within Roseofilum (Cyanobacteria; Desertifilaceae) from marine benthic mats with descriptions of four novel species.</title>
        <authorList>
            <person name="Wang Y."/>
            <person name="Berthold D.E."/>
            <person name="Hu J."/>
            <person name="Lefler F.W."/>
            <person name="Laughinghouse H.D. IV."/>
        </authorList>
    </citation>
    <scope>NUCLEOTIDE SEQUENCE [LARGE SCALE GENOMIC DNA]</scope>
    <source>
        <strain evidence="1 2">BLCC-M114</strain>
    </source>
</reference>